<organism evidence="2 3">
    <name type="scientific">Absidia repens</name>
    <dbReference type="NCBI Taxonomy" id="90262"/>
    <lineage>
        <taxon>Eukaryota</taxon>
        <taxon>Fungi</taxon>
        <taxon>Fungi incertae sedis</taxon>
        <taxon>Mucoromycota</taxon>
        <taxon>Mucoromycotina</taxon>
        <taxon>Mucoromycetes</taxon>
        <taxon>Mucorales</taxon>
        <taxon>Cunninghamellaceae</taxon>
        <taxon>Absidia</taxon>
    </lineage>
</organism>
<name>A0A1X2IZ15_9FUNG</name>
<dbReference type="EMBL" id="MCGE01000002">
    <property type="protein sequence ID" value="ORZ24533.1"/>
    <property type="molecule type" value="Genomic_DNA"/>
</dbReference>
<feature type="non-terminal residue" evidence="2">
    <location>
        <position position="62"/>
    </location>
</feature>
<gene>
    <name evidence="2" type="ORF">BCR42DRAFT_403132</name>
</gene>
<keyword evidence="1" id="KW-0472">Membrane</keyword>
<evidence type="ECO:0000313" key="3">
    <source>
        <dbReference type="Proteomes" id="UP000193560"/>
    </source>
</evidence>
<keyword evidence="1" id="KW-0812">Transmembrane</keyword>
<comment type="caution">
    <text evidence="2">The sequence shown here is derived from an EMBL/GenBank/DDBJ whole genome shotgun (WGS) entry which is preliminary data.</text>
</comment>
<feature type="transmembrane region" description="Helical" evidence="1">
    <location>
        <begin position="12"/>
        <end position="35"/>
    </location>
</feature>
<accession>A0A1X2IZ15</accession>
<dbReference type="AlphaFoldDB" id="A0A1X2IZ15"/>
<reference evidence="2 3" key="1">
    <citation type="submission" date="2016-07" db="EMBL/GenBank/DDBJ databases">
        <title>Pervasive Adenine N6-methylation of Active Genes in Fungi.</title>
        <authorList>
            <consortium name="DOE Joint Genome Institute"/>
            <person name="Mondo S.J."/>
            <person name="Dannebaum R.O."/>
            <person name="Kuo R.C."/>
            <person name="Labutti K."/>
            <person name="Haridas S."/>
            <person name="Kuo A."/>
            <person name="Salamov A."/>
            <person name="Ahrendt S.R."/>
            <person name="Lipzen A."/>
            <person name="Sullivan W."/>
            <person name="Andreopoulos W.B."/>
            <person name="Clum A."/>
            <person name="Lindquist E."/>
            <person name="Daum C."/>
            <person name="Ramamoorthy G.K."/>
            <person name="Gryganskyi A."/>
            <person name="Culley D."/>
            <person name="Magnuson J.K."/>
            <person name="James T.Y."/>
            <person name="O'Malley M.A."/>
            <person name="Stajich J.E."/>
            <person name="Spatafora J.W."/>
            <person name="Visel A."/>
            <person name="Grigoriev I.V."/>
        </authorList>
    </citation>
    <scope>NUCLEOTIDE SEQUENCE [LARGE SCALE GENOMIC DNA]</scope>
    <source>
        <strain evidence="2 3">NRRL 1336</strain>
    </source>
</reference>
<protein>
    <submittedName>
        <fullName evidence="2">Uncharacterized protein</fullName>
    </submittedName>
</protein>
<proteinExistence type="predicted"/>
<evidence type="ECO:0000256" key="1">
    <source>
        <dbReference type="SAM" id="Phobius"/>
    </source>
</evidence>
<keyword evidence="3" id="KW-1185">Reference proteome</keyword>
<sequence>MYLIDKTHRASFVVAMISNVMIRLEGCFIAGIFFMDPTVLKVLSGFWKKLKTCFPSFSHRSP</sequence>
<evidence type="ECO:0000313" key="2">
    <source>
        <dbReference type="EMBL" id="ORZ24533.1"/>
    </source>
</evidence>
<keyword evidence="1" id="KW-1133">Transmembrane helix</keyword>
<dbReference type="Proteomes" id="UP000193560">
    <property type="component" value="Unassembled WGS sequence"/>
</dbReference>